<dbReference type="EMBL" id="MFGW01000186">
    <property type="protein sequence ID" value="OGF61965.1"/>
    <property type="molecule type" value="Genomic_DNA"/>
</dbReference>
<sequence length="181" mass="19209">MQKIFNAVDNDGCADTGVTVTRAVDPADWGDNGYGNRYYEILRDGSTICTTPPSPDCGTDNTGNNGQIYTYTLRYVNGCGLSAETAGADAMDWVDVTPCPSLGNTLLVAKSGGNAVISWTAVSCPDLSNYRVHGSISYDASFPSAWMPLGSPTSTSFNDVLTSTYIAYKTIAVDYCCNDSL</sequence>
<evidence type="ECO:0000313" key="1">
    <source>
        <dbReference type="EMBL" id="OGF61965.1"/>
    </source>
</evidence>
<dbReference type="Proteomes" id="UP000178943">
    <property type="component" value="Unassembled WGS sequence"/>
</dbReference>
<protein>
    <recommendedName>
        <fullName evidence="3">Fibronectin type-III domain-containing protein</fullName>
    </recommendedName>
</protein>
<name>A0A1F5VEW9_9BACT</name>
<evidence type="ECO:0008006" key="3">
    <source>
        <dbReference type="Google" id="ProtNLM"/>
    </source>
</evidence>
<dbReference type="AlphaFoldDB" id="A0A1F5VEW9"/>
<dbReference type="STRING" id="1817863.A2Y62_20810"/>
<comment type="caution">
    <text evidence="1">The sequence shown here is derived from an EMBL/GenBank/DDBJ whole genome shotgun (WGS) entry which is preliminary data.</text>
</comment>
<evidence type="ECO:0000313" key="2">
    <source>
        <dbReference type="Proteomes" id="UP000178943"/>
    </source>
</evidence>
<proteinExistence type="predicted"/>
<accession>A0A1F5VEW9</accession>
<gene>
    <name evidence="1" type="ORF">A2Y62_20810</name>
</gene>
<reference evidence="1 2" key="1">
    <citation type="journal article" date="2016" name="Nat. Commun.">
        <title>Thousands of microbial genomes shed light on interconnected biogeochemical processes in an aquifer system.</title>
        <authorList>
            <person name="Anantharaman K."/>
            <person name="Brown C.T."/>
            <person name="Hug L.A."/>
            <person name="Sharon I."/>
            <person name="Castelle C.J."/>
            <person name="Probst A.J."/>
            <person name="Thomas B.C."/>
            <person name="Singh A."/>
            <person name="Wilkins M.J."/>
            <person name="Karaoz U."/>
            <person name="Brodie E.L."/>
            <person name="Williams K.H."/>
            <person name="Hubbard S.S."/>
            <person name="Banfield J.F."/>
        </authorList>
    </citation>
    <scope>NUCLEOTIDE SEQUENCE [LARGE SCALE GENOMIC DNA]</scope>
</reference>
<organism evidence="1 2">
    <name type="scientific">Candidatus Fischerbacteria bacterium RBG_13_37_8</name>
    <dbReference type="NCBI Taxonomy" id="1817863"/>
    <lineage>
        <taxon>Bacteria</taxon>
        <taxon>Candidatus Fischeribacteriota</taxon>
    </lineage>
</organism>